<organism evidence="3">
    <name type="scientific">uncultured Gemmatimonadota bacterium</name>
    <dbReference type="NCBI Taxonomy" id="203437"/>
    <lineage>
        <taxon>Bacteria</taxon>
        <taxon>Pseudomonadati</taxon>
        <taxon>Gemmatimonadota</taxon>
        <taxon>environmental samples</taxon>
    </lineage>
</organism>
<accession>A0A6J4LBJ4</accession>
<dbReference type="AlphaFoldDB" id="A0A6J4LBJ4"/>
<keyword evidence="2" id="KW-0812">Transmembrane</keyword>
<sequence>MAPPNDAGHPPARSNNLSKAAAVLGAAGLLLYIMGVKRRHRLDNERETAEARRSERRDG</sequence>
<reference evidence="3" key="1">
    <citation type="submission" date="2020-02" db="EMBL/GenBank/DDBJ databases">
        <authorList>
            <person name="Meier V. D."/>
        </authorList>
    </citation>
    <scope>NUCLEOTIDE SEQUENCE</scope>
    <source>
        <strain evidence="3">AVDCRST_MAG89</strain>
    </source>
</reference>
<feature type="compositionally biased region" description="Basic and acidic residues" evidence="1">
    <location>
        <begin position="42"/>
        <end position="59"/>
    </location>
</feature>
<proteinExistence type="predicted"/>
<keyword evidence="2" id="KW-0472">Membrane</keyword>
<dbReference type="EMBL" id="CADCTV010000386">
    <property type="protein sequence ID" value="CAA9324430.1"/>
    <property type="molecule type" value="Genomic_DNA"/>
</dbReference>
<name>A0A6J4LBJ4_9BACT</name>
<feature type="transmembrane region" description="Helical" evidence="2">
    <location>
        <begin position="20"/>
        <end position="36"/>
    </location>
</feature>
<gene>
    <name evidence="3" type="ORF">AVDCRST_MAG89-1813</name>
</gene>
<evidence type="ECO:0000256" key="2">
    <source>
        <dbReference type="SAM" id="Phobius"/>
    </source>
</evidence>
<evidence type="ECO:0000313" key="3">
    <source>
        <dbReference type="EMBL" id="CAA9324430.1"/>
    </source>
</evidence>
<keyword evidence="2" id="KW-1133">Transmembrane helix</keyword>
<protein>
    <submittedName>
        <fullName evidence="3">Uncharacterized protein</fullName>
    </submittedName>
</protein>
<evidence type="ECO:0000256" key="1">
    <source>
        <dbReference type="SAM" id="MobiDB-lite"/>
    </source>
</evidence>
<feature type="region of interest" description="Disordered" evidence="1">
    <location>
        <begin position="40"/>
        <end position="59"/>
    </location>
</feature>